<proteinExistence type="predicted"/>
<sequence>MIRLDLAESCLRCQTEKKANQGKAGDTCVVVAGTCNHVFHNCCMSLWIQQSNRCPMCQQDWTVQKIAQ</sequence>
<protein>
    <submittedName>
        <fullName evidence="2">RING-type domain-containing protein</fullName>
    </submittedName>
</protein>
<evidence type="ECO:0000313" key="1">
    <source>
        <dbReference type="Proteomes" id="UP000095286"/>
    </source>
</evidence>
<name>A0AC35TI51_9BILA</name>
<dbReference type="WBParaSite" id="RSKR_0000072500.1">
    <property type="protein sequence ID" value="RSKR_0000072500.1"/>
    <property type="gene ID" value="RSKR_0000072500"/>
</dbReference>
<reference evidence="2" key="1">
    <citation type="submission" date="2016-11" db="UniProtKB">
        <authorList>
            <consortium name="WormBaseParasite"/>
        </authorList>
    </citation>
    <scope>IDENTIFICATION</scope>
    <source>
        <strain evidence="2">KR3021</strain>
    </source>
</reference>
<dbReference type="Proteomes" id="UP000095286">
    <property type="component" value="Unplaced"/>
</dbReference>
<organism evidence="1 2">
    <name type="scientific">Rhabditophanes sp. KR3021</name>
    <dbReference type="NCBI Taxonomy" id="114890"/>
    <lineage>
        <taxon>Eukaryota</taxon>
        <taxon>Metazoa</taxon>
        <taxon>Ecdysozoa</taxon>
        <taxon>Nematoda</taxon>
        <taxon>Chromadorea</taxon>
        <taxon>Rhabditida</taxon>
        <taxon>Tylenchina</taxon>
        <taxon>Panagrolaimomorpha</taxon>
        <taxon>Strongyloidoidea</taxon>
        <taxon>Alloionematidae</taxon>
        <taxon>Rhabditophanes</taxon>
    </lineage>
</organism>
<accession>A0AC35TI51</accession>
<evidence type="ECO:0000313" key="2">
    <source>
        <dbReference type="WBParaSite" id="RSKR_0000072500.1"/>
    </source>
</evidence>